<keyword evidence="6 10" id="KW-0133">Cell shape</keyword>
<dbReference type="GO" id="GO:0051301">
    <property type="term" value="P:cell division"/>
    <property type="evidence" value="ECO:0007669"/>
    <property type="project" value="UniProtKB-KW"/>
</dbReference>
<evidence type="ECO:0000259" key="12">
    <source>
        <dbReference type="Pfam" id="PF02875"/>
    </source>
</evidence>
<dbReference type="SUPFAM" id="SSF53623">
    <property type="entry name" value="MurD-like peptide ligases, catalytic domain"/>
    <property type="match status" value="1"/>
</dbReference>
<evidence type="ECO:0000256" key="8">
    <source>
        <dbReference type="ARBA" id="ARBA00023306"/>
    </source>
</evidence>
<evidence type="ECO:0000256" key="6">
    <source>
        <dbReference type="ARBA" id="ARBA00022960"/>
    </source>
</evidence>
<evidence type="ECO:0000259" key="13">
    <source>
        <dbReference type="Pfam" id="PF08245"/>
    </source>
</evidence>
<dbReference type="UniPathway" id="UPA00219"/>
<evidence type="ECO:0000256" key="4">
    <source>
        <dbReference type="ARBA" id="ARBA00022741"/>
    </source>
</evidence>
<comment type="subcellular location">
    <subcellularLocation>
        <location evidence="10 11">Cytoplasm</location>
    </subcellularLocation>
</comment>
<sequence>MDQTISFLYEKFLASEGVCSDTRSLQENQIFFALKGDNFNGNTYASQAIEGGALLAVIDESQEESSDKFFLVDDVLKCLQELASHHRDQFDIPFLGITGSNGKTSTKELAARVMSADRKTQYTRGNLNNHIGVPLTLLNISSDTEFAIIEMGANHIGEIASLCKMAKPTHGLITNIGTAHIGEFGGQEAIIRAKSELFDYLRQTGGIPFINLEDRVLQNMSKRFSNAITYPNELCSLKSATPFVHYKDEHGDTHATEMIGAYNFLNISAAVTIGNYFEVEDPYRAIDGYMPDNNRSQMIEIGSNTIILDAYNANPDSIRAALDNLAVIDSAHKVAILGDMKELGAYAEEEHRKIIDYAETLNLDKVYLVGNDFKKMHKHAKSKAFEKIDELSNLLQEEPLTAATVLIKGSRGMRMEQLTKRRDLWT</sequence>
<keyword evidence="4 10" id="KW-0547">Nucleotide-binding</keyword>
<dbReference type="AlphaFoldDB" id="A0A1W2GEG1"/>
<dbReference type="EC" id="6.3.2.10" evidence="10 11"/>
<dbReference type="GO" id="GO:0005524">
    <property type="term" value="F:ATP binding"/>
    <property type="evidence" value="ECO:0007669"/>
    <property type="project" value="UniProtKB-UniRule"/>
</dbReference>
<evidence type="ECO:0000256" key="9">
    <source>
        <dbReference type="ARBA" id="ARBA00023316"/>
    </source>
</evidence>
<feature type="binding site" evidence="10">
    <location>
        <begin position="99"/>
        <end position="105"/>
    </location>
    <ligand>
        <name>ATP</name>
        <dbReference type="ChEBI" id="CHEBI:30616"/>
    </ligand>
</feature>
<dbReference type="GO" id="GO:0009252">
    <property type="term" value="P:peptidoglycan biosynthetic process"/>
    <property type="evidence" value="ECO:0007669"/>
    <property type="project" value="UniProtKB-UniRule"/>
</dbReference>
<keyword evidence="2 10" id="KW-0436">Ligase</keyword>
<dbReference type="PANTHER" id="PTHR43024">
    <property type="entry name" value="UDP-N-ACETYLMURAMOYL-TRIPEPTIDE--D-ALANYL-D-ALANINE LIGASE"/>
    <property type="match status" value="1"/>
</dbReference>
<feature type="domain" description="Mur ligase C-terminal" evidence="12">
    <location>
        <begin position="295"/>
        <end position="411"/>
    </location>
</feature>
<dbReference type="GO" id="GO:0008360">
    <property type="term" value="P:regulation of cell shape"/>
    <property type="evidence" value="ECO:0007669"/>
    <property type="project" value="UniProtKB-KW"/>
</dbReference>
<keyword evidence="15" id="KW-1185">Reference proteome</keyword>
<feature type="domain" description="Mur ligase central" evidence="13">
    <location>
        <begin position="97"/>
        <end position="273"/>
    </location>
</feature>
<evidence type="ECO:0000313" key="15">
    <source>
        <dbReference type="Proteomes" id="UP000192472"/>
    </source>
</evidence>
<dbReference type="SUPFAM" id="SSF63418">
    <property type="entry name" value="MurE/MurF N-terminal domain"/>
    <property type="match status" value="1"/>
</dbReference>
<dbReference type="GO" id="GO:0071555">
    <property type="term" value="P:cell wall organization"/>
    <property type="evidence" value="ECO:0007669"/>
    <property type="project" value="UniProtKB-KW"/>
</dbReference>
<keyword evidence="8 10" id="KW-0131">Cell cycle</keyword>
<evidence type="ECO:0000313" key="14">
    <source>
        <dbReference type="EMBL" id="SMD35060.1"/>
    </source>
</evidence>
<dbReference type="GO" id="GO:0005737">
    <property type="term" value="C:cytoplasm"/>
    <property type="evidence" value="ECO:0007669"/>
    <property type="project" value="UniProtKB-SubCell"/>
</dbReference>
<dbReference type="Pfam" id="PF08245">
    <property type="entry name" value="Mur_ligase_M"/>
    <property type="match status" value="1"/>
</dbReference>
<dbReference type="NCBIfam" id="TIGR01143">
    <property type="entry name" value="murF"/>
    <property type="match status" value="1"/>
</dbReference>
<gene>
    <name evidence="10" type="primary">murF</name>
    <name evidence="14" type="ORF">SAMN04488029_2315</name>
</gene>
<keyword evidence="1 10" id="KW-0963">Cytoplasm</keyword>
<evidence type="ECO:0000256" key="1">
    <source>
        <dbReference type="ARBA" id="ARBA00022490"/>
    </source>
</evidence>
<keyword evidence="7 10" id="KW-0573">Peptidoglycan synthesis</keyword>
<dbReference type="STRING" id="692418.SAMN04488029_2315"/>
<dbReference type="InterPro" id="IPR036615">
    <property type="entry name" value="Mur_ligase_C_dom_sf"/>
</dbReference>
<dbReference type="GO" id="GO:0047480">
    <property type="term" value="F:UDP-N-acetylmuramoyl-tripeptide-D-alanyl-D-alanine ligase activity"/>
    <property type="evidence" value="ECO:0007669"/>
    <property type="project" value="UniProtKB-UniRule"/>
</dbReference>
<dbReference type="GO" id="GO:0008766">
    <property type="term" value="F:UDP-N-acetylmuramoylalanyl-D-glutamyl-2,6-diaminopimelate-D-alanyl-D-alanine ligase activity"/>
    <property type="evidence" value="ECO:0007669"/>
    <property type="project" value="RHEA"/>
</dbReference>
<evidence type="ECO:0000256" key="10">
    <source>
        <dbReference type="HAMAP-Rule" id="MF_02019"/>
    </source>
</evidence>
<dbReference type="PANTHER" id="PTHR43024:SF1">
    <property type="entry name" value="UDP-N-ACETYLMURAMOYL-TRIPEPTIDE--D-ALANYL-D-ALANINE LIGASE"/>
    <property type="match status" value="1"/>
</dbReference>
<keyword evidence="3 10" id="KW-0132">Cell division</keyword>
<dbReference type="HAMAP" id="MF_02019">
    <property type="entry name" value="MurF"/>
    <property type="match status" value="1"/>
</dbReference>
<dbReference type="InterPro" id="IPR005863">
    <property type="entry name" value="UDP-N-AcMur_synth"/>
</dbReference>
<reference evidence="14 15" key="1">
    <citation type="submission" date="2017-04" db="EMBL/GenBank/DDBJ databases">
        <authorList>
            <person name="Afonso C.L."/>
            <person name="Miller P.J."/>
            <person name="Scott M.A."/>
            <person name="Spackman E."/>
            <person name="Goraichik I."/>
            <person name="Dimitrov K.M."/>
            <person name="Suarez D.L."/>
            <person name="Swayne D.E."/>
        </authorList>
    </citation>
    <scope>NUCLEOTIDE SEQUENCE [LARGE SCALE GENOMIC DNA]</scope>
    <source>
        <strain evidence="14 15">DSM 26133</strain>
    </source>
</reference>
<comment type="catalytic activity">
    <reaction evidence="10 11">
        <text>D-alanyl-D-alanine + UDP-N-acetyl-alpha-D-muramoyl-L-alanyl-gamma-D-glutamyl-meso-2,6-diaminopimelate + ATP = UDP-N-acetyl-alpha-D-muramoyl-L-alanyl-gamma-D-glutamyl-meso-2,6-diaminopimeloyl-D-alanyl-D-alanine + ADP + phosphate + H(+)</text>
        <dbReference type="Rhea" id="RHEA:28374"/>
        <dbReference type="ChEBI" id="CHEBI:15378"/>
        <dbReference type="ChEBI" id="CHEBI:30616"/>
        <dbReference type="ChEBI" id="CHEBI:43474"/>
        <dbReference type="ChEBI" id="CHEBI:57822"/>
        <dbReference type="ChEBI" id="CHEBI:61386"/>
        <dbReference type="ChEBI" id="CHEBI:83905"/>
        <dbReference type="ChEBI" id="CHEBI:456216"/>
        <dbReference type="EC" id="6.3.2.10"/>
    </reaction>
</comment>
<comment type="similarity">
    <text evidence="10">Belongs to the MurCDEF family. MurF subfamily.</text>
</comment>
<dbReference type="Gene3D" id="3.40.1190.10">
    <property type="entry name" value="Mur-like, catalytic domain"/>
    <property type="match status" value="1"/>
</dbReference>
<comment type="pathway">
    <text evidence="10 11">Cell wall biogenesis; peptidoglycan biosynthesis.</text>
</comment>
<proteinExistence type="inferred from homology"/>
<evidence type="ECO:0000256" key="11">
    <source>
        <dbReference type="RuleBase" id="RU004136"/>
    </source>
</evidence>
<dbReference type="InterPro" id="IPR035911">
    <property type="entry name" value="MurE/MurF_N"/>
</dbReference>
<organism evidence="14 15">
    <name type="scientific">Reichenbachiella faecimaris</name>
    <dbReference type="NCBI Taxonomy" id="692418"/>
    <lineage>
        <taxon>Bacteria</taxon>
        <taxon>Pseudomonadati</taxon>
        <taxon>Bacteroidota</taxon>
        <taxon>Cytophagia</taxon>
        <taxon>Cytophagales</taxon>
        <taxon>Reichenbachiellaceae</taxon>
        <taxon>Reichenbachiella</taxon>
    </lineage>
</organism>
<dbReference type="InterPro" id="IPR013221">
    <property type="entry name" value="Mur_ligase_cen"/>
</dbReference>
<evidence type="ECO:0000256" key="7">
    <source>
        <dbReference type="ARBA" id="ARBA00022984"/>
    </source>
</evidence>
<comment type="function">
    <text evidence="10 11">Involved in cell wall formation. Catalyzes the final step in the synthesis of UDP-N-acetylmuramoyl-pentapeptide, the precursor of murein.</text>
</comment>
<dbReference type="InterPro" id="IPR036565">
    <property type="entry name" value="Mur-like_cat_sf"/>
</dbReference>
<dbReference type="Proteomes" id="UP000192472">
    <property type="component" value="Unassembled WGS sequence"/>
</dbReference>
<protein>
    <recommendedName>
        <fullName evidence="10 11">UDP-N-acetylmuramoyl-tripeptide--D-alanyl-D-alanine ligase</fullName>
        <ecNumber evidence="10 11">6.3.2.10</ecNumber>
    </recommendedName>
    <alternativeName>
        <fullName evidence="10">D-alanyl-D-alanine-adding enzyme</fullName>
    </alternativeName>
</protein>
<accession>A0A1W2GEG1</accession>
<dbReference type="InterPro" id="IPR004101">
    <property type="entry name" value="Mur_ligase_C"/>
</dbReference>
<evidence type="ECO:0000256" key="5">
    <source>
        <dbReference type="ARBA" id="ARBA00022840"/>
    </source>
</evidence>
<name>A0A1W2GEG1_REIFA</name>
<dbReference type="Gene3D" id="3.90.190.20">
    <property type="entry name" value="Mur ligase, C-terminal domain"/>
    <property type="match status" value="1"/>
</dbReference>
<dbReference type="Pfam" id="PF02875">
    <property type="entry name" value="Mur_ligase_C"/>
    <property type="match status" value="1"/>
</dbReference>
<dbReference type="InterPro" id="IPR051046">
    <property type="entry name" value="MurCDEF_CellWall_CoF430Synth"/>
</dbReference>
<dbReference type="RefSeq" id="WP_245827068.1">
    <property type="nucleotide sequence ID" value="NZ_FWYF01000002.1"/>
</dbReference>
<dbReference type="SUPFAM" id="SSF53244">
    <property type="entry name" value="MurD-like peptide ligases, peptide-binding domain"/>
    <property type="match status" value="1"/>
</dbReference>
<keyword evidence="5 10" id="KW-0067">ATP-binding</keyword>
<evidence type="ECO:0000256" key="2">
    <source>
        <dbReference type="ARBA" id="ARBA00022598"/>
    </source>
</evidence>
<evidence type="ECO:0000256" key="3">
    <source>
        <dbReference type="ARBA" id="ARBA00022618"/>
    </source>
</evidence>
<dbReference type="Gene3D" id="3.40.1390.10">
    <property type="entry name" value="MurE/MurF, N-terminal domain"/>
    <property type="match status" value="1"/>
</dbReference>
<keyword evidence="9 10" id="KW-0961">Cell wall biogenesis/degradation</keyword>
<dbReference type="EMBL" id="FWYF01000002">
    <property type="protein sequence ID" value="SMD35060.1"/>
    <property type="molecule type" value="Genomic_DNA"/>
</dbReference>